<accession>A0A7I7MS44</accession>
<dbReference type="EMBL" id="AP022575">
    <property type="protein sequence ID" value="BBX75068.1"/>
    <property type="molecule type" value="Genomic_DNA"/>
</dbReference>
<protein>
    <submittedName>
        <fullName evidence="1">Uncharacterized protein</fullName>
    </submittedName>
</protein>
<dbReference type="AlphaFoldDB" id="A0A7I7MS44"/>
<name>A0A7I7MS44_9MYCO</name>
<evidence type="ECO:0000313" key="2">
    <source>
        <dbReference type="Proteomes" id="UP000467236"/>
    </source>
</evidence>
<dbReference type="RefSeq" id="WP_083046617.1">
    <property type="nucleotide sequence ID" value="NZ_AP022575.1"/>
</dbReference>
<sequence>MARRVSSQTAQIVVGAVGGVVAGYVLWLLAISIGEDLTTVSRWSLAVLLLSGVLGLCAVVGGLVMRWRRRFAWSAFVFGLPVLPVLLTLAVLADLYC</sequence>
<gene>
    <name evidence="1" type="ORF">MSHI_29740</name>
</gene>
<evidence type="ECO:0000313" key="1">
    <source>
        <dbReference type="EMBL" id="BBX75068.1"/>
    </source>
</evidence>
<dbReference type="KEGG" id="mshj:MSHI_29740"/>
<dbReference type="Proteomes" id="UP000467236">
    <property type="component" value="Chromosome"/>
</dbReference>
<reference evidence="1 2" key="1">
    <citation type="journal article" date="2019" name="Emerg. Microbes Infect.">
        <title>Comprehensive subspecies identification of 175 nontuberculous mycobacteria species based on 7547 genomic profiles.</title>
        <authorList>
            <person name="Matsumoto Y."/>
            <person name="Kinjo T."/>
            <person name="Motooka D."/>
            <person name="Nabeya D."/>
            <person name="Jung N."/>
            <person name="Uechi K."/>
            <person name="Horii T."/>
            <person name="Iida T."/>
            <person name="Fujita J."/>
            <person name="Nakamura S."/>
        </authorList>
    </citation>
    <scope>NUCLEOTIDE SEQUENCE [LARGE SCALE GENOMIC DNA]</scope>
    <source>
        <strain evidence="1 2">JCM 14233</strain>
    </source>
</reference>
<keyword evidence="2" id="KW-1185">Reference proteome</keyword>
<organism evidence="1 2">
    <name type="scientific">Mycobacterium shinjukuense</name>
    <dbReference type="NCBI Taxonomy" id="398694"/>
    <lineage>
        <taxon>Bacteria</taxon>
        <taxon>Bacillati</taxon>
        <taxon>Actinomycetota</taxon>
        <taxon>Actinomycetes</taxon>
        <taxon>Mycobacteriales</taxon>
        <taxon>Mycobacteriaceae</taxon>
        <taxon>Mycobacterium</taxon>
    </lineage>
</organism>
<proteinExistence type="predicted"/>